<organism evidence="2 3">
    <name type="scientific">Triparma laevis f. inornata</name>
    <dbReference type="NCBI Taxonomy" id="1714386"/>
    <lineage>
        <taxon>Eukaryota</taxon>
        <taxon>Sar</taxon>
        <taxon>Stramenopiles</taxon>
        <taxon>Ochrophyta</taxon>
        <taxon>Bolidophyceae</taxon>
        <taxon>Parmales</taxon>
        <taxon>Triparmaceae</taxon>
        <taxon>Triparma</taxon>
    </lineage>
</organism>
<accession>A0A9W7ERV2</accession>
<gene>
    <name evidence="2" type="ORF">TL16_g11160</name>
</gene>
<dbReference type="Proteomes" id="UP001162640">
    <property type="component" value="Unassembled WGS sequence"/>
</dbReference>
<feature type="region of interest" description="Disordered" evidence="1">
    <location>
        <begin position="1"/>
        <end position="81"/>
    </location>
</feature>
<feature type="compositionally biased region" description="Basic residues" evidence="1">
    <location>
        <begin position="25"/>
        <end position="47"/>
    </location>
</feature>
<dbReference type="EMBL" id="BLQM01000412">
    <property type="protein sequence ID" value="GMH88442.1"/>
    <property type="molecule type" value="Genomic_DNA"/>
</dbReference>
<feature type="compositionally biased region" description="Acidic residues" evidence="1">
    <location>
        <begin position="9"/>
        <end position="18"/>
    </location>
</feature>
<evidence type="ECO:0000313" key="2">
    <source>
        <dbReference type="EMBL" id="GMH88442.1"/>
    </source>
</evidence>
<evidence type="ECO:0000313" key="3">
    <source>
        <dbReference type="Proteomes" id="UP001162640"/>
    </source>
</evidence>
<proteinExistence type="predicted"/>
<reference evidence="3" key="1">
    <citation type="journal article" date="2023" name="Commun. Biol.">
        <title>Genome analysis of Parmales, the sister group of diatoms, reveals the evolutionary specialization of diatoms from phago-mixotrophs to photoautotrophs.</title>
        <authorList>
            <person name="Ban H."/>
            <person name="Sato S."/>
            <person name="Yoshikawa S."/>
            <person name="Yamada K."/>
            <person name="Nakamura Y."/>
            <person name="Ichinomiya M."/>
            <person name="Sato N."/>
            <person name="Blanc-Mathieu R."/>
            <person name="Endo H."/>
            <person name="Kuwata A."/>
            <person name="Ogata H."/>
        </authorList>
    </citation>
    <scope>NUCLEOTIDE SEQUENCE [LARGE SCALE GENOMIC DNA]</scope>
</reference>
<evidence type="ECO:0000256" key="1">
    <source>
        <dbReference type="SAM" id="MobiDB-lite"/>
    </source>
</evidence>
<comment type="caution">
    <text evidence="2">The sequence shown here is derived from an EMBL/GenBank/DDBJ whole genome shotgun (WGS) entry which is preliminary data.</text>
</comment>
<name>A0A9W7ERV2_9STRA</name>
<protein>
    <submittedName>
        <fullName evidence="2">Uncharacterized protein</fullName>
    </submittedName>
</protein>
<feature type="compositionally biased region" description="Basic residues" evidence="1">
    <location>
        <begin position="56"/>
        <end position="74"/>
    </location>
</feature>
<sequence length="140" mass="15018">MVKKPADSMDFDSDDDMPLGEMKKKAPAKKKVPAKKKSPAKKSKPAAKKSIPAKKAAAKKTTPAKKKPTPKKKPGPTAVKVTNAAPASSKFYATSEKGRMIQAILCRWWYGISWPSADALATPVPRGYESLDGFSGGETQ</sequence>
<dbReference type="AlphaFoldDB" id="A0A9W7ERV2"/>